<reference evidence="2 3" key="1">
    <citation type="journal article" date="2011" name="Genome Res.">
        <title>Chromosome and gene copy number variation allow major structural change between species and strains of Leishmania.</title>
        <authorList>
            <person name="Rogers M.B."/>
            <person name="Hilley J.D."/>
            <person name="Dickens N.J."/>
            <person name="Wilkes J."/>
            <person name="Bates P.A."/>
            <person name="Depledge D.P."/>
            <person name="Harris D."/>
            <person name="Her Y."/>
            <person name="Herzyk P."/>
            <person name="Imamura H."/>
            <person name="Otto T.D."/>
            <person name="Sanders M."/>
            <person name="Seeger K."/>
            <person name="Dujardin J.C."/>
            <person name="Berriman M."/>
            <person name="Smith D.F."/>
            <person name="Hertz-Fowler C."/>
            <person name="Mottram J.C."/>
        </authorList>
    </citation>
    <scope>NUCLEOTIDE SEQUENCE [LARGE SCALE GENOMIC DNA]</scope>
    <source>
        <strain evidence="2 3">MHOM/GT/2001/U1103</strain>
    </source>
</reference>
<dbReference type="EMBL" id="FR799575">
    <property type="protein sequence ID" value="CBZ27005.1"/>
    <property type="molecule type" value="Genomic_DNA"/>
</dbReference>
<evidence type="ECO:0000313" key="2">
    <source>
        <dbReference type="EMBL" id="CBZ27005.1"/>
    </source>
</evidence>
<dbReference type="RefSeq" id="XP_003875494.1">
    <property type="nucleotide sequence ID" value="XM_003875445.1"/>
</dbReference>
<accession>E9AVM2</accession>
<organism evidence="2 3">
    <name type="scientific">Leishmania mexicana (strain MHOM/GT/2001/U1103)</name>
    <dbReference type="NCBI Taxonomy" id="929439"/>
    <lineage>
        <taxon>Eukaryota</taxon>
        <taxon>Discoba</taxon>
        <taxon>Euglenozoa</taxon>
        <taxon>Kinetoplastea</taxon>
        <taxon>Metakinetoplastina</taxon>
        <taxon>Trypanosomatida</taxon>
        <taxon>Trypanosomatidae</taxon>
        <taxon>Leishmaniinae</taxon>
        <taxon>Leishmania</taxon>
    </lineage>
</organism>
<keyword evidence="3" id="KW-1185">Reference proteome</keyword>
<evidence type="ECO:0000256" key="1">
    <source>
        <dbReference type="SAM" id="MobiDB-lite"/>
    </source>
</evidence>
<dbReference type="KEGG" id="lmi:LMXM_22_0380"/>
<protein>
    <submittedName>
        <fullName evidence="2">Uncharacterized protein</fullName>
    </submittedName>
</protein>
<sequence length="1281" mass="138496">MFFAPPTKVPRTQRLTMTSSPTAPYFYKRATEADSGLPEASPTSLDGAVLFDATSGCRMPASRFLSGAGTHMCWLVDENTKLLRLWNVSGPGWQAAAPRLAEIPYFAAAKEGLPLFVSEMGGEEESLAFCSERGAISSLDHSIEVQMIDDDDAGMTASSFVCSRRWVNAEAVIVTVLGTTAGVLVVDLKYDGAHTTLKFDRRDPASFRWARGGHNNLPPRSSGGDAETRADTLLTDCAENESQRRLSNEHSGTGRPVASPNTSSWLWNSLKCLVTGGNSPSGDREDDRADTGSPASASPVWPLSAAGNGRRRESPLAFTHVQLRCHYPDQVVAISASGEVFLLDFGPVPPAVAGAGPRPRISIKWATSLPASLGRRGQVFSCTESQDKVLVLYYVHSSSAHPLPALWLVTLDASLGKVVNYVVLNAVADVVSAAARLPPHHIKLFSCDDHREVLISVGAYVLRVNNQVGVRQPCSSEDTVCFADLEQPVASLLREDGSLVTLDARGPHLTVRDVLAGRMTYAAGSDGPRRGYNGDSSGEAELKSILDAVRTDSKLSLDSAILYASESLSSSPDVQHQWRDGSGTGTGNWARRNLNAEDENIVLRVTRQLTFQQQAHRSFVMAVLRHEQVRMQLSHATMAQLLSVQEALVSLCALRSMQNVGLQADHSLGSSEDGVTQRVLPPFSAMLETPPSGGGAYLLQRRPSRHNNTQGSVNDASSAPAAPRLVKSGEQMARCQQIMRRAIVAVAEAVRAEQKAAPSGVSTRLEGSVEGFTAAEICFANPLNLVRLLHFVTVYMSEVRQTVSLPLEEKFAEFYAAGCIYVVVAQTIVELREDLRKVYDIPESVLACMWTASSDPVSGVALCVSQVCMQLSNTLADACDVASGAINNSSGGHASTGDGDGAARAASGAAFASLTLHQKCDMLDVIAYLLYFSLANSLHQDNRFVTSAVTNTLLREPFLTGPVGYPYGAPTASRSCAEIGRRVLGVCETLALRFDAMPVLMIFALSTPVDDPVSCPEQYERLQCYCQQNTLVLDAALQTLWEQRREWELLSLPAVLPGCSDARTRRNSFLEAQAPHLLWLADPGRYDALTAEGQASPPYIRYGEDQLRHRSRCNAMARLAWVATGATPSSRFNDVELSESIVAAQQEFLAPECNNVTLGPQAAVQRLLEMEDCVGAWVQAAVIASHTMKPTSEDLLVQVLRRCRAKDGGPRLKKIFANSVSELETDASLRQTALGQVMVACAKLQDAETLRRVTETLLTAEELSLLSSWLAYLWTASHERA</sequence>
<dbReference type="OrthoDB" id="271011at2759"/>
<name>E9AVM2_LEIMU</name>
<evidence type="ECO:0000313" key="3">
    <source>
        <dbReference type="Proteomes" id="UP000007259"/>
    </source>
</evidence>
<proteinExistence type="predicted"/>
<dbReference type="GeneID" id="13454198"/>
<feature type="region of interest" description="Disordered" evidence="1">
    <location>
        <begin position="208"/>
        <end position="261"/>
    </location>
</feature>
<dbReference type="PhylomeDB" id="E9AVM2"/>
<feature type="region of interest" description="Disordered" evidence="1">
    <location>
        <begin position="276"/>
        <end position="309"/>
    </location>
</feature>
<dbReference type="VEuPathDB" id="TriTrypDB:LmxM.22.0380"/>
<dbReference type="Proteomes" id="UP000007259">
    <property type="component" value="Chromosome 22"/>
</dbReference>
<dbReference type="OMA" id="LRFDAMP"/>
<gene>
    <name evidence="2" type="ORF">LMXM_22_0380</name>
</gene>